<accession>A0A363UQN2</accession>
<dbReference type="EMBL" id="QEQK01000001">
    <property type="protein sequence ID" value="PWN57815.1"/>
    <property type="molecule type" value="Genomic_DNA"/>
</dbReference>
<protein>
    <recommendedName>
        <fullName evidence="4">Tetratricopeptide repeat protein</fullName>
    </recommendedName>
</protein>
<proteinExistence type="predicted"/>
<dbReference type="Pfam" id="PF13432">
    <property type="entry name" value="TPR_16"/>
    <property type="match status" value="1"/>
</dbReference>
<dbReference type="SUPFAM" id="SSF48452">
    <property type="entry name" value="TPR-like"/>
    <property type="match status" value="1"/>
</dbReference>
<feature type="region of interest" description="Disordered" evidence="1">
    <location>
        <begin position="1"/>
        <end position="22"/>
    </location>
</feature>
<dbReference type="Pfam" id="PF14559">
    <property type="entry name" value="TPR_19"/>
    <property type="match status" value="1"/>
</dbReference>
<sequence length="303" mass="33584">MAPPAKLLAHSPNGSDPQLGNQLPAKRDRVADIPESVAGDPLPDTYLRMQQTFARYRLNPELCADWLPRLEGLTRTLTEGSRPWHQSLRRQAECLVMLGRPADAERALHQARARHPDDAALQTTLARVLFLQQDAEGAWLALSPLLDTVMDADTLDLLAQIETLRATDERFQLDPADNRRRLQRAESALRRLVAEQTGEARVRAQLRLAENLSLQGQAQSALTAVQDAQRAYDELQMGGEDVAPMQAALMFALGETHYLAGDVDVGLAYMQQAILSTADAQERQTLEQRLRSIDTRAEQVLGG</sequence>
<dbReference type="Gene3D" id="1.25.40.10">
    <property type="entry name" value="Tetratricopeptide repeat domain"/>
    <property type="match status" value="2"/>
</dbReference>
<evidence type="ECO:0000313" key="2">
    <source>
        <dbReference type="EMBL" id="PWN57815.1"/>
    </source>
</evidence>
<name>A0A363UQN2_9GAMM</name>
<dbReference type="InterPro" id="IPR011990">
    <property type="entry name" value="TPR-like_helical_dom_sf"/>
</dbReference>
<evidence type="ECO:0000313" key="3">
    <source>
        <dbReference type="Proteomes" id="UP000251800"/>
    </source>
</evidence>
<gene>
    <name evidence="2" type="ORF">DEH80_01365</name>
</gene>
<organism evidence="2 3">
    <name type="scientific">Abyssibacter profundi</name>
    <dbReference type="NCBI Taxonomy" id="2182787"/>
    <lineage>
        <taxon>Bacteria</taxon>
        <taxon>Pseudomonadati</taxon>
        <taxon>Pseudomonadota</taxon>
        <taxon>Gammaproteobacteria</taxon>
        <taxon>Chromatiales</taxon>
        <taxon>Oceanococcaceae</taxon>
        <taxon>Abyssibacter</taxon>
    </lineage>
</organism>
<feature type="compositionally biased region" description="Polar residues" evidence="1">
    <location>
        <begin position="12"/>
        <end position="21"/>
    </location>
</feature>
<reference evidence="2 3" key="1">
    <citation type="submission" date="2018-05" db="EMBL/GenBank/DDBJ databases">
        <title>Abyssibacter profundi OUC007T gen. nov., sp. nov, a marine bacterium isolated from seawater of the Mariana Trench.</title>
        <authorList>
            <person name="Zhou S."/>
        </authorList>
    </citation>
    <scope>NUCLEOTIDE SEQUENCE [LARGE SCALE GENOMIC DNA]</scope>
    <source>
        <strain evidence="2 3">OUC007</strain>
    </source>
</reference>
<dbReference type="Proteomes" id="UP000251800">
    <property type="component" value="Unassembled WGS sequence"/>
</dbReference>
<evidence type="ECO:0000256" key="1">
    <source>
        <dbReference type="SAM" id="MobiDB-lite"/>
    </source>
</evidence>
<dbReference type="RefSeq" id="WP_109718672.1">
    <property type="nucleotide sequence ID" value="NZ_QEQK01000001.1"/>
</dbReference>
<comment type="caution">
    <text evidence="2">The sequence shown here is derived from an EMBL/GenBank/DDBJ whole genome shotgun (WGS) entry which is preliminary data.</text>
</comment>
<dbReference type="AlphaFoldDB" id="A0A363UQN2"/>
<evidence type="ECO:0008006" key="4">
    <source>
        <dbReference type="Google" id="ProtNLM"/>
    </source>
</evidence>
<keyword evidence="3" id="KW-1185">Reference proteome</keyword>